<proteinExistence type="predicted"/>
<dbReference type="HOGENOM" id="CLU_145389_0_0_10"/>
<dbReference type="AlphaFoldDB" id="A0A069QPR4"/>
<dbReference type="PATRIC" id="fig|1122985.7.peg.2203"/>
<dbReference type="SUPFAM" id="SSF160448">
    <property type="entry name" value="PG1857-like"/>
    <property type="match status" value="1"/>
</dbReference>
<gene>
    <name evidence="2" type="ORF">HMPREF1991_02126</name>
</gene>
<evidence type="ECO:0000259" key="1">
    <source>
        <dbReference type="Pfam" id="PF09633"/>
    </source>
</evidence>
<sequence>MPQTEMISADMKVLMNHIYEYQKGVRQMVLYTFNKKYEQFAIARLERQHIDYLIKPVGKDNLNLFFGKKECLNAIRMMVNRPLNELSPEEDFILGAMLGYDICRQCERYCERKERTFKVAQ</sequence>
<accession>A0A069QPR4</accession>
<evidence type="ECO:0000313" key="3">
    <source>
        <dbReference type="Proteomes" id="UP000027442"/>
    </source>
</evidence>
<dbReference type="EMBL" id="JNGW01000090">
    <property type="protein sequence ID" value="KDR51846.1"/>
    <property type="molecule type" value="Genomic_DNA"/>
</dbReference>
<dbReference type="InterPro" id="IPR018594">
    <property type="entry name" value="DUF2023"/>
</dbReference>
<feature type="domain" description="DUF2023" evidence="1">
    <location>
        <begin position="12"/>
        <end position="112"/>
    </location>
</feature>
<organism evidence="2 3">
    <name type="scientific">Hoylesella loescheii DSM 19665 = JCM 12249 = ATCC 15930</name>
    <dbReference type="NCBI Taxonomy" id="1122985"/>
    <lineage>
        <taxon>Bacteria</taxon>
        <taxon>Pseudomonadati</taxon>
        <taxon>Bacteroidota</taxon>
        <taxon>Bacteroidia</taxon>
        <taxon>Bacteroidales</taxon>
        <taxon>Prevotellaceae</taxon>
        <taxon>Hoylesella</taxon>
    </lineage>
</organism>
<comment type="caution">
    <text evidence="2">The sequence shown here is derived from an EMBL/GenBank/DDBJ whole genome shotgun (WGS) entry which is preliminary data.</text>
</comment>
<protein>
    <recommendedName>
        <fullName evidence="1">DUF2023 domain-containing protein</fullName>
    </recommendedName>
</protein>
<dbReference type="eggNOG" id="ENOG5032RXB">
    <property type="taxonomic scope" value="Bacteria"/>
</dbReference>
<name>A0A069QPR4_HOYLO</name>
<dbReference type="InterPro" id="IPR036780">
    <property type="entry name" value="PG1857-like_sf"/>
</dbReference>
<dbReference type="Pfam" id="PF09633">
    <property type="entry name" value="DUF2023"/>
    <property type="match status" value="1"/>
</dbReference>
<evidence type="ECO:0000313" key="2">
    <source>
        <dbReference type="EMBL" id="KDR51846.1"/>
    </source>
</evidence>
<reference evidence="2 3" key="1">
    <citation type="submission" date="2013-08" db="EMBL/GenBank/DDBJ databases">
        <authorList>
            <person name="Weinstock G."/>
            <person name="Sodergren E."/>
            <person name="Wylie T."/>
            <person name="Fulton L."/>
            <person name="Fulton R."/>
            <person name="Fronick C."/>
            <person name="O'Laughlin M."/>
            <person name="Godfrey J."/>
            <person name="Miner T."/>
            <person name="Herter B."/>
            <person name="Appelbaum E."/>
            <person name="Cordes M."/>
            <person name="Lek S."/>
            <person name="Wollam A."/>
            <person name="Pepin K.H."/>
            <person name="Palsikar V.B."/>
            <person name="Mitreva M."/>
            <person name="Wilson R.K."/>
        </authorList>
    </citation>
    <scope>NUCLEOTIDE SEQUENCE [LARGE SCALE GENOMIC DNA]</scope>
    <source>
        <strain evidence="2 3">ATCC 15930</strain>
    </source>
</reference>
<dbReference type="RefSeq" id="WP_009236275.1">
    <property type="nucleotide sequence ID" value="NZ_KB899217.1"/>
</dbReference>
<dbReference type="Gene3D" id="3.30.2190.10">
    <property type="entry name" value="PG1857-like"/>
    <property type="match status" value="1"/>
</dbReference>
<keyword evidence="3" id="KW-1185">Reference proteome</keyword>
<dbReference type="Proteomes" id="UP000027442">
    <property type="component" value="Unassembled WGS sequence"/>
</dbReference>